<dbReference type="Proteomes" id="UP000178449">
    <property type="component" value="Unassembled WGS sequence"/>
</dbReference>
<name>A0A1F6G5A4_9PROT</name>
<dbReference type="GO" id="GO:0016763">
    <property type="term" value="F:pentosyltransferase activity"/>
    <property type="evidence" value="ECO:0007669"/>
    <property type="project" value="TreeGrafter"/>
</dbReference>
<evidence type="ECO:0000256" key="6">
    <source>
        <dbReference type="ARBA" id="ARBA00022989"/>
    </source>
</evidence>
<dbReference type="Pfam" id="PF13231">
    <property type="entry name" value="PMT_2"/>
    <property type="match status" value="1"/>
</dbReference>
<evidence type="ECO:0000256" key="1">
    <source>
        <dbReference type="ARBA" id="ARBA00004651"/>
    </source>
</evidence>
<feature type="transmembrane region" description="Helical" evidence="8">
    <location>
        <begin position="89"/>
        <end position="107"/>
    </location>
</feature>
<keyword evidence="2" id="KW-1003">Cell membrane</keyword>
<feature type="transmembrane region" description="Helical" evidence="8">
    <location>
        <begin position="288"/>
        <end position="307"/>
    </location>
</feature>
<proteinExistence type="predicted"/>
<comment type="subcellular location">
    <subcellularLocation>
        <location evidence="1">Cell membrane</location>
        <topology evidence="1">Multi-pass membrane protein</topology>
    </subcellularLocation>
</comment>
<dbReference type="PANTHER" id="PTHR33908:SF11">
    <property type="entry name" value="MEMBRANE PROTEIN"/>
    <property type="match status" value="1"/>
</dbReference>
<dbReference type="PANTHER" id="PTHR33908">
    <property type="entry name" value="MANNOSYLTRANSFERASE YKCB-RELATED"/>
    <property type="match status" value="1"/>
</dbReference>
<keyword evidence="4" id="KW-0808">Transferase</keyword>
<evidence type="ECO:0000256" key="7">
    <source>
        <dbReference type="ARBA" id="ARBA00023136"/>
    </source>
</evidence>
<keyword evidence="6 8" id="KW-1133">Transmembrane helix</keyword>
<comment type="caution">
    <text evidence="10">The sequence shown here is derived from an EMBL/GenBank/DDBJ whole genome shotgun (WGS) entry which is preliminary data.</text>
</comment>
<dbReference type="AlphaFoldDB" id="A0A1F6G5A4"/>
<reference evidence="10 11" key="1">
    <citation type="journal article" date="2016" name="Nat. Commun.">
        <title>Thousands of microbial genomes shed light on interconnected biogeochemical processes in an aquifer system.</title>
        <authorList>
            <person name="Anantharaman K."/>
            <person name="Brown C.T."/>
            <person name="Hug L.A."/>
            <person name="Sharon I."/>
            <person name="Castelle C.J."/>
            <person name="Probst A.J."/>
            <person name="Thomas B.C."/>
            <person name="Singh A."/>
            <person name="Wilkins M.J."/>
            <person name="Karaoz U."/>
            <person name="Brodie E.L."/>
            <person name="Williams K.H."/>
            <person name="Hubbard S.S."/>
            <person name="Banfield J.F."/>
        </authorList>
    </citation>
    <scope>NUCLEOTIDE SEQUENCE [LARGE SCALE GENOMIC DNA]</scope>
</reference>
<evidence type="ECO:0000256" key="2">
    <source>
        <dbReference type="ARBA" id="ARBA00022475"/>
    </source>
</evidence>
<keyword evidence="5 8" id="KW-0812">Transmembrane</keyword>
<feature type="transmembrane region" description="Helical" evidence="8">
    <location>
        <begin position="176"/>
        <end position="192"/>
    </location>
</feature>
<evidence type="ECO:0000256" key="5">
    <source>
        <dbReference type="ARBA" id="ARBA00022692"/>
    </source>
</evidence>
<evidence type="ECO:0000256" key="3">
    <source>
        <dbReference type="ARBA" id="ARBA00022676"/>
    </source>
</evidence>
<accession>A0A1F6G5A4</accession>
<organism evidence="10 11">
    <name type="scientific">Candidatus Lambdaproteobacteria bacterium RIFOXYD2_FULL_50_16</name>
    <dbReference type="NCBI Taxonomy" id="1817772"/>
    <lineage>
        <taxon>Bacteria</taxon>
        <taxon>Pseudomonadati</taxon>
        <taxon>Pseudomonadota</taxon>
        <taxon>Candidatus Lambdaproteobacteria</taxon>
    </lineage>
</organism>
<feature type="domain" description="Glycosyltransferase RgtA/B/C/D-like" evidence="9">
    <location>
        <begin position="62"/>
        <end position="221"/>
    </location>
</feature>
<dbReference type="EMBL" id="MFNE01000052">
    <property type="protein sequence ID" value="OGG93288.1"/>
    <property type="molecule type" value="Genomic_DNA"/>
</dbReference>
<keyword evidence="7 8" id="KW-0472">Membrane</keyword>
<sequence>MTPTPTGNRIFDRWMGSPYAIGLLLMIHGLIWGLVAFSQDVHPDMADHWVWSRWPEWGYFEHPPMVALTMKLATLIGGDNPATLKLGSILFSILILYIAYRLGLLLFDKATALAYAVILEGTLYFSAGSVFWHIDQPYMVFWLLALITLVKLIQTQNLNWMIALGVILGLGAESKYIMAFLPVGLVVFIIWDKNWRHLLWAPQTYLGGLLCLIILAPNLYWNQTHDWVTFTYNFNKGMTGAKFGIHFIIFTLSHLALFSLVFSLLFWRRLLSGRMGPVPLKMTEGTPASLYRLLMATGMVPMVIFTLTSFRGRGTDPHWVNVAYFSFFLLLARFLVLRRREGQRKNFGRLLVFGMLWNLLFAGALNWQLQFNPLNHDYPETRLAKVLGWEDTAQQIEEVLKNNKLYLPTYVISREYHLSGALSLYLPNHPWPYSIEKPIRNQWSPVEAVSKAGALVVCPPDECAEFLVETRNRFVAACPVGECREPTLQEPEPTREMTFLGQIETFHRNFVVRRLRLYLLPPKT</sequence>
<evidence type="ECO:0000313" key="11">
    <source>
        <dbReference type="Proteomes" id="UP000178449"/>
    </source>
</evidence>
<protein>
    <recommendedName>
        <fullName evidence="9">Glycosyltransferase RgtA/B/C/D-like domain-containing protein</fullName>
    </recommendedName>
</protein>
<feature type="transmembrane region" description="Helical" evidence="8">
    <location>
        <begin position="243"/>
        <end position="267"/>
    </location>
</feature>
<evidence type="ECO:0000256" key="8">
    <source>
        <dbReference type="SAM" id="Phobius"/>
    </source>
</evidence>
<dbReference type="GO" id="GO:0009103">
    <property type="term" value="P:lipopolysaccharide biosynthetic process"/>
    <property type="evidence" value="ECO:0007669"/>
    <property type="project" value="UniProtKB-ARBA"/>
</dbReference>
<dbReference type="GO" id="GO:0005886">
    <property type="term" value="C:plasma membrane"/>
    <property type="evidence" value="ECO:0007669"/>
    <property type="project" value="UniProtKB-SubCell"/>
</dbReference>
<feature type="transmembrane region" description="Helical" evidence="8">
    <location>
        <begin position="319"/>
        <end position="338"/>
    </location>
</feature>
<dbReference type="STRING" id="1817772.A2527_13675"/>
<keyword evidence="3" id="KW-0328">Glycosyltransferase</keyword>
<evidence type="ECO:0000313" key="10">
    <source>
        <dbReference type="EMBL" id="OGG93288.1"/>
    </source>
</evidence>
<feature type="transmembrane region" description="Helical" evidence="8">
    <location>
        <begin position="204"/>
        <end position="223"/>
    </location>
</feature>
<feature type="transmembrane region" description="Helical" evidence="8">
    <location>
        <begin position="350"/>
        <end position="369"/>
    </location>
</feature>
<feature type="transmembrane region" description="Helical" evidence="8">
    <location>
        <begin position="113"/>
        <end position="134"/>
    </location>
</feature>
<evidence type="ECO:0000259" key="9">
    <source>
        <dbReference type="Pfam" id="PF13231"/>
    </source>
</evidence>
<feature type="transmembrane region" description="Helical" evidence="8">
    <location>
        <begin position="19"/>
        <end position="37"/>
    </location>
</feature>
<evidence type="ECO:0000256" key="4">
    <source>
        <dbReference type="ARBA" id="ARBA00022679"/>
    </source>
</evidence>
<dbReference type="InterPro" id="IPR050297">
    <property type="entry name" value="LipidA_mod_glycosyltrf_83"/>
</dbReference>
<dbReference type="InterPro" id="IPR038731">
    <property type="entry name" value="RgtA/B/C-like"/>
</dbReference>
<gene>
    <name evidence="10" type="ORF">A2527_13675</name>
</gene>